<reference evidence="2 3" key="1">
    <citation type="submission" date="2014-04" db="EMBL/GenBank/DDBJ databases">
        <authorList>
            <consortium name="DOE Joint Genome Institute"/>
            <person name="Kuo A."/>
            <person name="Kohler A."/>
            <person name="Costa M.D."/>
            <person name="Nagy L.G."/>
            <person name="Floudas D."/>
            <person name="Copeland A."/>
            <person name="Barry K.W."/>
            <person name="Cichocki N."/>
            <person name="Veneault-Fourrey C."/>
            <person name="LaButti K."/>
            <person name="Lindquist E.A."/>
            <person name="Lipzen A."/>
            <person name="Lundell T."/>
            <person name="Morin E."/>
            <person name="Murat C."/>
            <person name="Sun H."/>
            <person name="Tunlid A."/>
            <person name="Henrissat B."/>
            <person name="Grigoriev I.V."/>
            <person name="Hibbett D.S."/>
            <person name="Martin F."/>
            <person name="Nordberg H.P."/>
            <person name="Cantor M.N."/>
            <person name="Hua S.X."/>
        </authorList>
    </citation>
    <scope>NUCLEOTIDE SEQUENCE [LARGE SCALE GENOMIC DNA]</scope>
    <source>
        <strain evidence="2 3">Marx 270</strain>
    </source>
</reference>
<feature type="compositionally biased region" description="Polar residues" evidence="1">
    <location>
        <begin position="11"/>
        <end position="26"/>
    </location>
</feature>
<organism evidence="2 3">
    <name type="scientific">Pisolithus tinctorius Marx 270</name>
    <dbReference type="NCBI Taxonomy" id="870435"/>
    <lineage>
        <taxon>Eukaryota</taxon>
        <taxon>Fungi</taxon>
        <taxon>Dikarya</taxon>
        <taxon>Basidiomycota</taxon>
        <taxon>Agaricomycotina</taxon>
        <taxon>Agaricomycetes</taxon>
        <taxon>Agaricomycetidae</taxon>
        <taxon>Boletales</taxon>
        <taxon>Sclerodermatineae</taxon>
        <taxon>Pisolithaceae</taxon>
        <taxon>Pisolithus</taxon>
    </lineage>
</organism>
<evidence type="ECO:0000313" key="2">
    <source>
        <dbReference type="EMBL" id="KIO08262.1"/>
    </source>
</evidence>
<dbReference type="AlphaFoldDB" id="A0A0C3KFA3"/>
<name>A0A0C3KFA3_PISTI</name>
<keyword evidence="3" id="KW-1185">Reference proteome</keyword>
<feature type="compositionally biased region" description="Polar residues" evidence="1">
    <location>
        <begin position="66"/>
        <end position="81"/>
    </location>
</feature>
<feature type="compositionally biased region" description="Basic and acidic residues" evidence="1">
    <location>
        <begin position="82"/>
        <end position="91"/>
    </location>
</feature>
<dbReference type="EMBL" id="KN831957">
    <property type="protein sequence ID" value="KIO08262.1"/>
    <property type="molecule type" value="Genomic_DNA"/>
</dbReference>
<feature type="compositionally biased region" description="Low complexity" evidence="1">
    <location>
        <begin position="34"/>
        <end position="43"/>
    </location>
</feature>
<reference evidence="3" key="2">
    <citation type="submission" date="2015-01" db="EMBL/GenBank/DDBJ databases">
        <title>Evolutionary Origins and Diversification of the Mycorrhizal Mutualists.</title>
        <authorList>
            <consortium name="DOE Joint Genome Institute"/>
            <consortium name="Mycorrhizal Genomics Consortium"/>
            <person name="Kohler A."/>
            <person name="Kuo A."/>
            <person name="Nagy L.G."/>
            <person name="Floudas D."/>
            <person name="Copeland A."/>
            <person name="Barry K.W."/>
            <person name="Cichocki N."/>
            <person name="Veneault-Fourrey C."/>
            <person name="LaButti K."/>
            <person name="Lindquist E.A."/>
            <person name="Lipzen A."/>
            <person name="Lundell T."/>
            <person name="Morin E."/>
            <person name="Murat C."/>
            <person name="Riley R."/>
            <person name="Ohm R."/>
            <person name="Sun H."/>
            <person name="Tunlid A."/>
            <person name="Henrissat B."/>
            <person name="Grigoriev I.V."/>
            <person name="Hibbett D.S."/>
            <person name="Martin F."/>
        </authorList>
    </citation>
    <scope>NUCLEOTIDE SEQUENCE [LARGE SCALE GENOMIC DNA]</scope>
    <source>
        <strain evidence="3">Marx 270</strain>
    </source>
</reference>
<dbReference type="HOGENOM" id="CLU_162866_0_0_1"/>
<sequence>MGSLCSKRNTHSGSQQILGGSTTATGRQDYGSSADARAAAAAAAERRLKSGQARRIHAANPKGSRPATQQEASKGTRMPTSNREEEPLVWD</sequence>
<accession>A0A0C3KFA3</accession>
<feature type="region of interest" description="Disordered" evidence="1">
    <location>
        <begin position="1"/>
        <end position="91"/>
    </location>
</feature>
<proteinExistence type="predicted"/>
<gene>
    <name evidence="2" type="ORF">M404DRAFT_997190</name>
</gene>
<dbReference type="InParanoid" id="A0A0C3KFA3"/>
<evidence type="ECO:0000256" key="1">
    <source>
        <dbReference type="SAM" id="MobiDB-lite"/>
    </source>
</evidence>
<protein>
    <submittedName>
        <fullName evidence="2">Uncharacterized protein</fullName>
    </submittedName>
</protein>
<evidence type="ECO:0000313" key="3">
    <source>
        <dbReference type="Proteomes" id="UP000054217"/>
    </source>
</evidence>
<dbReference type="Proteomes" id="UP000054217">
    <property type="component" value="Unassembled WGS sequence"/>
</dbReference>